<dbReference type="AlphaFoldDB" id="A0A2W5SPM6"/>
<evidence type="ECO:0000313" key="2">
    <source>
        <dbReference type="Proteomes" id="UP000249061"/>
    </source>
</evidence>
<dbReference type="EMBL" id="QFQP01000048">
    <property type="protein sequence ID" value="PZR05119.1"/>
    <property type="molecule type" value="Genomic_DNA"/>
</dbReference>
<name>A0A2W5SPM6_9BACT</name>
<sequence length="126" mass="13729">MDLVGAYVAQLGLGENAARGLAGQLLGLIEDTVREQVSFGVAARVRHAVPEMLDWQLSSPTLRPGTLSLDDFPQAPMLDPRAEWDGLFARFAVEPQHASKARELAMQFLSSRLEPSVMTTVTRALP</sequence>
<reference evidence="1 2" key="1">
    <citation type="submission" date="2017-08" db="EMBL/GenBank/DDBJ databases">
        <title>Infants hospitalized years apart are colonized by the same room-sourced microbial strains.</title>
        <authorList>
            <person name="Brooks B."/>
            <person name="Olm M.R."/>
            <person name="Firek B.A."/>
            <person name="Baker R."/>
            <person name="Thomas B.C."/>
            <person name="Morowitz M.J."/>
            <person name="Banfield J.F."/>
        </authorList>
    </citation>
    <scope>NUCLEOTIDE SEQUENCE [LARGE SCALE GENOMIC DNA]</scope>
    <source>
        <strain evidence="1">S2_003_000_R2_14</strain>
    </source>
</reference>
<dbReference type="Proteomes" id="UP000249061">
    <property type="component" value="Unassembled WGS sequence"/>
</dbReference>
<protein>
    <recommendedName>
        <fullName evidence="3">DUF2267 domain-containing protein</fullName>
    </recommendedName>
</protein>
<evidence type="ECO:0000313" key="1">
    <source>
        <dbReference type="EMBL" id="PZR05119.1"/>
    </source>
</evidence>
<accession>A0A2W5SPM6</accession>
<proteinExistence type="predicted"/>
<gene>
    <name evidence="1" type="ORF">DI536_33020</name>
</gene>
<organism evidence="1 2">
    <name type="scientific">Archangium gephyra</name>
    <dbReference type="NCBI Taxonomy" id="48"/>
    <lineage>
        <taxon>Bacteria</taxon>
        <taxon>Pseudomonadati</taxon>
        <taxon>Myxococcota</taxon>
        <taxon>Myxococcia</taxon>
        <taxon>Myxococcales</taxon>
        <taxon>Cystobacterineae</taxon>
        <taxon>Archangiaceae</taxon>
        <taxon>Archangium</taxon>
    </lineage>
</organism>
<evidence type="ECO:0008006" key="3">
    <source>
        <dbReference type="Google" id="ProtNLM"/>
    </source>
</evidence>
<comment type="caution">
    <text evidence="1">The sequence shown here is derived from an EMBL/GenBank/DDBJ whole genome shotgun (WGS) entry which is preliminary data.</text>
</comment>